<dbReference type="Proteomes" id="UP001081283">
    <property type="component" value="Unassembled WGS sequence"/>
</dbReference>
<evidence type="ECO:0000256" key="3">
    <source>
        <dbReference type="PIRNR" id="PIRNR029218"/>
    </source>
</evidence>
<reference evidence="4" key="1">
    <citation type="submission" date="2022-10" db="EMBL/GenBank/DDBJ databases">
        <title>Hoeflea sp. J2-29, isolated from marine algae.</title>
        <authorList>
            <person name="Kristyanto S."/>
            <person name="Kim J.M."/>
            <person name="Jeon C.O."/>
        </authorList>
    </citation>
    <scope>NUCLEOTIDE SEQUENCE</scope>
    <source>
        <strain evidence="4">J2-29</strain>
    </source>
</reference>
<organism evidence="4 5">
    <name type="scientific">Hoeflea ulvae</name>
    <dbReference type="NCBI Taxonomy" id="2983764"/>
    <lineage>
        <taxon>Bacteria</taxon>
        <taxon>Pseudomonadati</taxon>
        <taxon>Pseudomonadota</taxon>
        <taxon>Alphaproteobacteria</taxon>
        <taxon>Hyphomicrobiales</taxon>
        <taxon>Rhizobiaceae</taxon>
        <taxon>Hoeflea</taxon>
    </lineage>
</organism>
<dbReference type="EMBL" id="JAOVZQ010000001">
    <property type="protein sequence ID" value="MCY0093949.1"/>
    <property type="molecule type" value="Genomic_DNA"/>
</dbReference>
<dbReference type="RefSeq" id="WP_267611888.1">
    <property type="nucleotide sequence ID" value="NZ_JAOVZQ010000001.1"/>
</dbReference>
<evidence type="ECO:0000313" key="4">
    <source>
        <dbReference type="EMBL" id="MCY0093949.1"/>
    </source>
</evidence>
<evidence type="ECO:0000313" key="5">
    <source>
        <dbReference type="Proteomes" id="UP001081283"/>
    </source>
</evidence>
<dbReference type="InterPro" id="IPR051803">
    <property type="entry name" value="TA_system_RelE-like_toxin"/>
</dbReference>
<keyword evidence="5" id="KW-1185">Reference proteome</keyword>
<dbReference type="Gene3D" id="3.30.2310.20">
    <property type="entry name" value="RelE-like"/>
    <property type="match status" value="1"/>
</dbReference>
<sequence>MGFRLTVQAEDDIIGIAEAGLRLFGETQALSYHLQLFEMFELIAANPLMARERHEITPPVRVHPFKAHLIIYMQTQNDEILILRIRHSHEDWMDE</sequence>
<keyword evidence="2" id="KW-1277">Toxin-antitoxin system</keyword>
<evidence type="ECO:0000256" key="2">
    <source>
        <dbReference type="ARBA" id="ARBA00022649"/>
    </source>
</evidence>
<name>A0ABT3YDI9_9HYPH</name>
<dbReference type="PANTHER" id="PTHR33755">
    <property type="entry name" value="TOXIN PARE1-RELATED"/>
    <property type="match status" value="1"/>
</dbReference>
<dbReference type="Pfam" id="PF05016">
    <property type="entry name" value="ParE_toxin"/>
    <property type="match status" value="1"/>
</dbReference>
<dbReference type="PANTHER" id="PTHR33755:SF9">
    <property type="entry name" value="TOXIN PARE1"/>
    <property type="match status" value="1"/>
</dbReference>
<comment type="caution">
    <text evidence="4">The sequence shown here is derived from an EMBL/GenBank/DDBJ whole genome shotgun (WGS) entry which is preliminary data.</text>
</comment>
<comment type="similarity">
    <text evidence="1 3">Belongs to the RelE toxin family.</text>
</comment>
<proteinExistence type="inferred from homology"/>
<gene>
    <name evidence="4" type="ORF">OEG82_07935</name>
</gene>
<dbReference type="PIRSF" id="PIRSF029218">
    <property type="entry name" value="ParE"/>
    <property type="match status" value="1"/>
</dbReference>
<dbReference type="InterPro" id="IPR028344">
    <property type="entry name" value="ParE1/4"/>
</dbReference>
<accession>A0ABT3YDI9</accession>
<dbReference type="InterPro" id="IPR007712">
    <property type="entry name" value="RelE/ParE_toxin"/>
</dbReference>
<dbReference type="InterPro" id="IPR035093">
    <property type="entry name" value="RelE/ParE_toxin_dom_sf"/>
</dbReference>
<protein>
    <recommendedName>
        <fullName evidence="3">Toxin</fullName>
    </recommendedName>
</protein>
<evidence type="ECO:0000256" key="1">
    <source>
        <dbReference type="ARBA" id="ARBA00006226"/>
    </source>
</evidence>